<keyword evidence="3" id="KW-0548">Nucleotidyltransferase</keyword>
<organism evidence="3 4">
    <name type="scientific">Marinococcus luteus</name>
    <dbReference type="NCBI Taxonomy" id="1122204"/>
    <lineage>
        <taxon>Bacteria</taxon>
        <taxon>Bacillati</taxon>
        <taxon>Bacillota</taxon>
        <taxon>Bacilli</taxon>
        <taxon>Bacillales</taxon>
        <taxon>Bacillaceae</taxon>
        <taxon>Marinococcus</taxon>
    </lineage>
</organism>
<dbReference type="InterPro" id="IPR000594">
    <property type="entry name" value="ThiF_NAD_FAD-bd"/>
</dbReference>
<dbReference type="Proteomes" id="UP000199488">
    <property type="component" value="Unassembled WGS sequence"/>
</dbReference>
<proteinExistence type="inferred from homology"/>
<reference evidence="3 4" key="1">
    <citation type="submission" date="2016-10" db="EMBL/GenBank/DDBJ databases">
        <authorList>
            <person name="de Groot N.N."/>
        </authorList>
    </citation>
    <scope>NUCLEOTIDE SEQUENCE [LARGE SCALE GENOMIC DNA]</scope>
    <source>
        <strain evidence="3 4">DSM 23126</strain>
    </source>
</reference>
<keyword evidence="3" id="KW-0808">Transferase</keyword>
<accession>A0A1H2T2X9</accession>
<gene>
    <name evidence="3" type="ORF">SAMN05421781_1216</name>
</gene>
<comment type="similarity">
    <text evidence="1">Belongs to the HesA/MoeB/ThiF family.</text>
</comment>
<dbReference type="PANTHER" id="PTHR10953">
    <property type="entry name" value="UBIQUITIN-ACTIVATING ENZYME E1"/>
    <property type="match status" value="1"/>
</dbReference>
<sequence>MNTEERFSRQRLFHGIGWEGQERLQEAHVIMVGAGALGSLTAETLVRAGVGKLTLIDRDYVEESNLQRQQLYTEADAEACTPKAEAAKKRLLDIRSDASIEIIVGEADPALLENCMPADLIIDGLDNMETRLMINDTALKHQIPWIYGACVGAYGLSYTVRPGQGPCLRCLMKGIPMEGETCDTVGIIAPAVQFVSATQVTEAMKLLTHSFEQLRGTLWSFDVWSNESSSIYVDSLQDKDCPSCGESPAYPALAWSGRSKAETLCGRDAVQVKPLPDMQVSLEQTADVHKQHLSKANQHLLVLNIENKRLVLFKDGRAIIHGVSGEVEARSLYQRYIGG</sequence>
<protein>
    <submittedName>
        <fullName evidence="3">Adenylyltransferase and sulfurtransferase</fullName>
    </submittedName>
</protein>
<dbReference type="GO" id="GO:0004792">
    <property type="term" value="F:thiosulfate-cyanide sulfurtransferase activity"/>
    <property type="evidence" value="ECO:0007669"/>
    <property type="project" value="TreeGrafter"/>
</dbReference>
<dbReference type="Gene3D" id="3.40.50.720">
    <property type="entry name" value="NAD(P)-binding Rossmann-like Domain"/>
    <property type="match status" value="1"/>
</dbReference>
<dbReference type="PANTHER" id="PTHR10953:SF102">
    <property type="entry name" value="ADENYLYLTRANSFERASE AND SULFURTRANSFERASE MOCS3"/>
    <property type="match status" value="1"/>
</dbReference>
<name>A0A1H2T2X9_9BACI</name>
<dbReference type="RefSeq" id="WP_091612476.1">
    <property type="nucleotide sequence ID" value="NZ_FNNC01000002.1"/>
</dbReference>
<dbReference type="GO" id="GO:0008641">
    <property type="term" value="F:ubiquitin-like modifier activating enzyme activity"/>
    <property type="evidence" value="ECO:0007669"/>
    <property type="project" value="InterPro"/>
</dbReference>
<evidence type="ECO:0000256" key="1">
    <source>
        <dbReference type="ARBA" id="ARBA00009919"/>
    </source>
</evidence>
<evidence type="ECO:0000313" key="4">
    <source>
        <dbReference type="Proteomes" id="UP000199488"/>
    </source>
</evidence>
<dbReference type="SUPFAM" id="SSF69572">
    <property type="entry name" value="Activating enzymes of the ubiquitin-like proteins"/>
    <property type="match status" value="1"/>
</dbReference>
<dbReference type="EMBL" id="FNNC01000002">
    <property type="protein sequence ID" value="SDW38147.1"/>
    <property type="molecule type" value="Genomic_DNA"/>
</dbReference>
<evidence type="ECO:0000313" key="3">
    <source>
        <dbReference type="EMBL" id="SDW38147.1"/>
    </source>
</evidence>
<dbReference type="FunFam" id="3.40.50.720:FF:000080">
    <property type="entry name" value="Thiazole biosynthesis adenylyltransferase ThiF"/>
    <property type="match status" value="1"/>
</dbReference>
<dbReference type="GO" id="GO:0008146">
    <property type="term" value="F:sulfotransferase activity"/>
    <property type="evidence" value="ECO:0007669"/>
    <property type="project" value="TreeGrafter"/>
</dbReference>
<dbReference type="CDD" id="cd00757">
    <property type="entry name" value="ThiF_MoeB_HesA_family"/>
    <property type="match status" value="1"/>
</dbReference>
<dbReference type="OrthoDB" id="9804286at2"/>
<dbReference type="InterPro" id="IPR035985">
    <property type="entry name" value="Ubiquitin-activating_enz"/>
</dbReference>
<evidence type="ECO:0000259" key="2">
    <source>
        <dbReference type="Pfam" id="PF00899"/>
    </source>
</evidence>
<dbReference type="GO" id="GO:0016779">
    <property type="term" value="F:nucleotidyltransferase activity"/>
    <property type="evidence" value="ECO:0007669"/>
    <property type="project" value="UniProtKB-KW"/>
</dbReference>
<dbReference type="GO" id="GO:0005829">
    <property type="term" value="C:cytosol"/>
    <property type="evidence" value="ECO:0007669"/>
    <property type="project" value="TreeGrafter"/>
</dbReference>
<dbReference type="AlphaFoldDB" id="A0A1H2T2X9"/>
<feature type="domain" description="THIF-type NAD/FAD binding fold" evidence="2">
    <location>
        <begin position="7"/>
        <end position="242"/>
    </location>
</feature>
<keyword evidence="4" id="KW-1185">Reference proteome</keyword>
<dbReference type="Pfam" id="PF00899">
    <property type="entry name" value="ThiF"/>
    <property type="match status" value="1"/>
</dbReference>
<dbReference type="InterPro" id="IPR045886">
    <property type="entry name" value="ThiF/MoeB/HesA"/>
</dbReference>
<dbReference type="STRING" id="1122204.SAMN05421781_1216"/>